<dbReference type="HOGENOM" id="CLU_119090_4_1_10"/>
<keyword evidence="4" id="KW-0804">Transcription</keyword>
<dbReference type="InterPro" id="IPR005650">
    <property type="entry name" value="BlaI_family"/>
</dbReference>
<sequence length="144" mass="16244">MNSSLYNELGRREGQIMDVVYRLEEAGAETIRTRLPDPPSNSATRSMLRHLEEKGYLDHRQEGRRYVYFPTRPKEEVRRSLLDHLQETFFGGSLSETVATLLSAKSEDLSPETLRELEQIVEDAHDSSKSSEAGSSKTDASGDP</sequence>
<dbReference type="EMBL" id="FP565814">
    <property type="protein sequence ID" value="CBH23293.1"/>
    <property type="molecule type" value="Genomic_DNA"/>
</dbReference>
<dbReference type="SUPFAM" id="SSF46785">
    <property type="entry name" value="Winged helix' DNA-binding domain"/>
    <property type="match status" value="1"/>
</dbReference>
<organism evidence="6 7">
    <name type="scientific">Salinibacter ruber (strain M8)</name>
    <dbReference type="NCBI Taxonomy" id="761659"/>
    <lineage>
        <taxon>Bacteria</taxon>
        <taxon>Pseudomonadati</taxon>
        <taxon>Rhodothermota</taxon>
        <taxon>Rhodothermia</taxon>
        <taxon>Rhodothermales</taxon>
        <taxon>Salinibacteraceae</taxon>
        <taxon>Salinibacter</taxon>
    </lineage>
</organism>
<evidence type="ECO:0000256" key="5">
    <source>
        <dbReference type="SAM" id="MobiDB-lite"/>
    </source>
</evidence>
<dbReference type="Proteomes" id="UP000000933">
    <property type="component" value="Chromosome"/>
</dbReference>
<proteinExistence type="inferred from homology"/>
<protein>
    <submittedName>
        <fullName evidence="6">Transcriptional regulator, BlaI/MecI/CopY family</fullName>
    </submittedName>
</protein>
<evidence type="ECO:0000256" key="3">
    <source>
        <dbReference type="ARBA" id="ARBA00023125"/>
    </source>
</evidence>
<dbReference type="InterPro" id="IPR036390">
    <property type="entry name" value="WH_DNA-bd_sf"/>
</dbReference>
<evidence type="ECO:0000256" key="1">
    <source>
        <dbReference type="ARBA" id="ARBA00011046"/>
    </source>
</evidence>
<dbReference type="Gene3D" id="1.10.10.10">
    <property type="entry name" value="Winged helix-like DNA-binding domain superfamily/Winged helix DNA-binding domain"/>
    <property type="match status" value="1"/>
</dbReference>
<evidence type="ECO:0000256" key="4">
    <source>
        <dbReference type="ARBA" id="ARBA00023163"/>
    </source>
</evidence>
<reference evidence="6 7" key="1">
    <citation type="journal article" date="2010" name="ISME J.">
        <title>Fine-scale evolution: genomic, phenotypic and ecological differentiation in two coexisting Salinibacter ruber strains.</title>
        <authorList>
            <person name="Pena A."/>
            <person name="Teeling H."/>
            <person name="Huerta-Cepas J."/>
            <person name="Santos F."/>
            <person name="Yarza P."/>
            <person name="Brito-Echeverria J."/>
            <person name="Lucio M."/>
            <person name="Schmitt-Kopplin P."/>
            <person name="Meseguer I."/>
            <person name="Schenowitz C."/>
            <person name="Dossat C."/>
            <person name="Barbe V."/>
            <person name="Dopazo J."/>
            <person name="Rossello-Mora R."/>
            <person name="Schuler M."/>
            <person name="Glockner F.O."/>
            <person name="Amann R."/>
            <person name="Gabaldon T."/>
            <person name="Anton J."/>
        </authorList>
    </citation>
    <scope>NUCLEOTIDE SEQUENCE [LARGE SCALE GENOMIC DNA]</scope>
    <source>
        <strain evidence="6 7">M8</strain>
    </source>
</reference>
<dbReference type="InterPro" id="IPR036388">
    <property type="entry name" value="WH-like_DNA-bd_sf"/>
</dbReference>
<gene>
    <name evidence="6" type="ordered locus">SRM_00372</name>
</gene>
<feature type="region of interest" description="Disordered" evidence="5">
    <location>
        <begin position="117"/>
        <end position="144"/>
    </location>
</feature>
<accession>D5H5I8</accession>
<evidence type="ECO:0000313" key="6">
    <source>
        <dbReference type="EMBL" id="CBH23293.1"/>
    </source>
</evidence>
<dbReference type="GO" id="GO:0003677">
    <property type="term" value="F:DNA binding"/>
    <property type="evidence" value="ECO:0007669"/>
    <property type="project" value="UniProtKB-KW"/>
</dbReference>
<keyword evidence="2" id="KW-0805">Transcription regulation</keyword>
<reference evidence="7" key="2">
    <citation type="submission" date="2010-04" db="EMBL/GenBank/DDBJ databases">
        <title>Genome sequence of Salinibacter ruber M8.</title>
        <authorList>
            <consortium name="Genoscope"/>
        </authorList>
    </citation>
    <scope>NUCLEOTIDE SEQUENCE [LARGE SCALE GENOMIC DNA]</scope>
    <source>
        <strain evidence="7">M8</strain>
    </source>
</reference>
<evidence type="ECO:0000313" key="7">
    <source>
        <dbReference type="Proteomes" id="UP000000933"/>
    </source>
</evidence>
<dbReference type="AlphaFoldDB" id="D5H5I8"/>
<dbReference type="RefSeq" id="WP_013060857.1">
    <property type="nucleotide sequence ID" value="NC_014032.1"/>
</dbReference>
<dbReference type="KEGG" id="srm:SRM_00372"/>
<comment type="similarity">
    <text evidence="1">Belongs to the BlaI transcriptional regulatory family.</text>
</comment>
<keyword evidence="3" id="KW-0238">DNA-binding</keyword>
<name>D5H5I8_SALRM</name>
<dbReference type="PIRSF" id="PIRSF019455">
    <property type="entry name" value="CopR_AtkY"/>
    <property type="match status" value="1"/>
</dbReference>
<dbReference type="Pfam" id="PF03965">
    <property type="entry name" value="Penicillinase_R"/>
    <property type="match status" value="1"/>
</dbReference>
<feature type="compositionally biased region" description="Basic and acidic residues" evidence="5">
    <location>
        <begin position="117"/>
        <end position="129"/>
    </location>
</feature>
<dbReference type="GO" id="GO:0045892">
    <property type="term" value="P:negative regulation of DNA-templated transcription"/>
    <property type="evidence" value="ECO:0007669"/>
    <property type="project" value="InterPro"/>
</dbReference>
<evidence type="ECO:0000256" key="2">
    <source>
        <dbReference type="ARBA" id="ARBA00023015"/>
    </source>
</evidence>